<dbReference type="Gene3D" id="2.60.120.10">
    <property type="entry name" value="Jelly Rolls"/>
    <property type="match status" value="1"/>
</dbReference>
<evidence type="ECO:0000256" key="2">
    <source>
        <dbReference type="ARBA" id="ARBA00023125"/>
    </source>
</evidence>
<accession>A0A382F0U9</accession>
<dbReference type="SUPFAM" id="SSF51182">
    <property type="entry name" value="RmlC-like cupins"/>
    <property type="match status" value="1"/>
</dbReference>
<dbReference type="InterPro" id="IPR011051">
    <property type="entry name" value="RmlC_Cupin_sf"/>
</dbReference>
<name>A0A382F0U9_9ZZZZ</name>
<dbReference type="SMART" id="SM00342">
    <property type="entry name" value="HTH_ARAC"/>
    <property type="match status" value="1"/>
</dbReference>
<dbReference type="PANTHER" id="PTHR46796">
    <property type="entry name" value="HTH-TYPE TRANSCRIPTIONAL ACTIVATOR RHAS-RELATED"/>
    <property type="match status" value="1"/>
</dbReference>
<evidence type="ECO:0000256" key="3">
    <source>
        <dbReference type="ARBA" id="ARBA00023163"/>
    </source>
</evidence>
<evidence type="ECO:0000256" key="1">
    <source>
        <dbReference type="ARBA" id="ARBA00023015"/>
    </source>
</evidence>
<dbReference type="InterPro" id="IPR009057">
    <property type="entry name" value="Homeodomain-like_sf"/>
</dbReference>
<dbReference type="InterPro" id="IPR020449">
    <property type="entry name" value="Tscrpt_reg_AraC-type_HTH"/>
</dbReference>
<dbReference type="InterPro" id="IPR018060">
    <property type="entry name" value="HTH_AraC"/>
</dbReference>
<dbReference type="GO" id="GO:0043565">
    <property type="term" value="F:sequence-specific DNA binding"/>
    <property type="evidence" value="ECO:0007669"/>
    <property type="project" value="InterPro"/>
</dbReference>
<dbReference type="PRINTS" id="PR00032">
    <property type="entry name" value="HTHARAC"/>
</dbReference>
<dbReference type="InterPro" id="IPR003313">
    <property type="entry name" value="AraC-bd"/>
</dbReference>
<dbReference type="GO" id="GO:0003700">
    <property type="term" value="F:DNA-binding transcription factor activity"/>
    <property type="evidence" value="ECO:0007669"/>
    <property type="project" value="InterPro"/>
</dbReference>
<keyword evidence="3" id="KW-0804">Transcription</keyword>
<dbReference type="InterPro" id="IPR018062">
    <property type="entry name" value="HTH_AraC-typ_CS"/>
</dbReference>
<dbReference type="PROSITE" id="PS00041">
    <property type="entry name" value="HTH_ARAC_FAMILY_1"/>
    <property type="match status" value="1"/>
</dbReference>
<evidence type="ECO:0000259" key="4">
    <source>
        <dbReference type="PROSITE" id="PS01124"/>
    </source>
</evidence>
<dbReference type="Pfam" id="PF12833">
    <property type="entry name" value="HTH_18"/>
    <property type="match status" value="1"/>
</dbReference>
<dbReference type="InterPro" id="IPR014710">
    <property type="entry name" value="RmlC-like_jellyroll"/>
</dbReference>
<gene>
    <name evidence="5" type="ORF">METZ01_LOCUS209434</name>
</gene>
<feature type="domain" description="HTH araC/xylS-type" evidence="4">
    <location>
        <begin position="195"/>
        <end position="293"/>
    </location>
</feature>
<keyword evidence="2" id="KW-0238">DNA-binding</keyword>
<dbReference type="SUPFAM" id="SSF46689">
    <property type="entry name" value="Homeodomain-like"/>
    <property type="match status" value="2"/>
</dbReference>
<dbReference type="Pfam" id="PF02311">
    <property type="entry name" value="AraC_binding"/>
    <property type="match status" value="1"/>
</dbReference>
<sequence>MAHSHTRPDTIGIRDRVSGAKVGLSLVKSISAIFSHTASRVPWHSHNQFELLFVMDGATVYEFQDRDSIELAGGHFMVVPPGVMHRGEQDLRMPTTLIGIVLALDVRGATRNTPFTTRDLGWLRRHFKVNSLTVHPLGQDLRQTIAQLDRKLSGKKQNDDELSAADLRIDVCSAISGAARQLSAVDSRDSQFIVNAAIDYMRAHLKEPLSIGKLVTLIGYGRSRFFELFRANTGMTPNDYLQRLRLEAARGLLLETSRPVTEIAFEVGFNSSQYFSTVFLQYTGLTPSGFRSRGVGSEP</sequence>
<dbReference type="PROSITE" id="PS01124">
    <property type="entry name" value="HTH_ARAC_FAMILY_2"/>
    <property type="match status" value="1"/>
</dbReference>
<evidence type="ECO:0000313" key="5">
    <source>
        <dbReference type="EMBL" id="SVB56580.1"/>
    </source>
</evidence>
<keyword evidence="1" id="KW-0805">Transcription regulation</keyword>
<dbReference type="AlphaFoldDB" id="A0A382F0U9"/>
<proteinExistence type="predicted"/>
<dbReference type="InterPro" id="IPR050204">
    <property type="entry name" value="AraC_XylS_family_regulators"/>
</dbReference>
<dbReference type="EMBL" id="UINC01047377">
    <property type="protein sequence ID" value="SVB56580.1"/>
    <property type="molecule type" value="Genomic_DNA"/>
</dbReference>
<protein>
    <recommendedName>
        <fullName evidence="4">HTH araC/xylS-type domain-containing protein</fullName>
    </recommendedName>
</protein>
<reference evidence="5" key="1">
    <citation type="submission" date="2018-05" db="EMBL/GenBank/DDBJ databases">
        <authorList>
            <person name="Lanie J.A."/>
            <person name="Ng W.-L."/>
            <person name="Kazmierczak K.M."/>
            <person name="Andrzejewski T.M."/>
            <person name="Davidsen T.M."/>
            <person name="Wayne K.J."/>
            <person name="Tettelin H."/>
            <person name="Glass J.I."/>
            <person name="Rusch D."/>
            <person name="Podicherti R."/>
            <person name="Tsui H.-C.T."/>
            <person name="Winkler M.E."/>
        </authorList>
    </citation>
    <scope>NUCLEOTIDE SEQUENCE</scope>
</reference>
<dbReference type="Gene3D" id="1.10.10.60">
    <property type="entry name" value="Homeodomain-like"/>
    <property type="match status" value="2"/>
</dbReference>
<organism evidence="5">
    <name type="scientific">marine metagenome</name>
    <dbReference type="NCBI Taxonomy" id="408172"/>
    <lineage>
        <taxon>unclassified sequences</taxon>
        <taxon>metagenomes</taxon>
        <taxon>ecological metagenomes</taxon>
    </lineage>
</organism>